<accession>A0A5P8MAQ6</accession>
<sequence length="331" mass="35049">MSASVSASESISASQSESVSASASTSESANQSAANSASAVQFSDQQIRAAGVVYQTVDVVNAPGSTELVGRQRLSNNSAWLTTVRETLADGSVWYKVGTNQWVNANNFLLNGQRRSVWSSRPIAFITQAAGTRVYSSPNAGASSRLLSLGSAWLVNDIAAEGNQLWYQVGTNQWIKAADALAVDRTQITALPQDTAGVINYQPGYGVALWSMPGGHGLIKGRSLATGTAWKASYKVTLADGTTWYGVGRNQWVDGRYFILNGSQGSPTTANQVVQVKNSTAATIYQAPGSGATNRQLSANTAWRVNAAAVRNNQLWYQVGTNQWISAAAVN</sequence>
<protein>
    <submittedName>
        <fullName evidence="2">Uncharacterized protein</fullName>
    </submittedName>
</protein>
<dbReference type="AlphaFoldDB" id="A0A5P8MAQ6"/>
<gene>
    <name evidence="2" type="ORF">D1010_12695</name>
</gene>
<evidence type="ECO:0000313" key="3">
    <source>
        <dbReference type="Proteomes" id="UP000326779"/>
    </source>
</evidence>
<evidence type="ECO:0000313" key="2">
    <source>
        <dbReference type="EMBL" id="QFR25265.1"/>
    </source>
</evidence>
<feature type="region of interest" description="Disordered" evidence="1">
    <location>
        <begin position="1"/>
        <end position="24"/>
    </location>
</feature>
<dbReference type="RefSeq" id="WP_152261830.1">
    <property type="nucleotide sequence ID" value="NZ_CP045143.1"/>
</dbReference>
<organism evidence="2 3">
    <name type="scientific">Schleiferilactobacillus harbinensis</name>
    <dbReference type="NCBI Taxonomy" id="304207"/>
    <lineage>
        <taxon>Bacteria</taxon>
        <taxon>Bacillati</taxon>
        <taxon>Bacillota</taxon>
        <taxon>Bacilli</taxon>
        <taxon>Lactobacillales</taxon>
        <taxon>Lactobacillaceae</taxon>
        <taxon>Schleiferilactobacillus</taxon>
    </lineage>
</organism>
<dbReference type="Proteomes" id="UP000326779">
    <property type="component" value="Chromosome"/>
</dbReference>
<dbReference type="KEGG" id="lhb:D1010_12695"/>
<dbReference type="EMBL" id="CP045143">
    <property type="protein sequence ID" value="QFR25265.1"/>
    <property type="molecule type" value="Genomic_DNA"/>
</dbReference>
<name>A0A5P8MAQ6_9LACO</name>
<reference evidence="2 3" key="1">
    <citation type="submission" date="2019-10" db="EMBL/GenBank/DDBJ databases">
        <title>The completed genome of Lactobacillus harbinensis M1.</title>
        <authorList>
            <person name="Zheng Y."/>
        </authorList>
    </citation>
    <scope>NUCLEOTIDE SEQUENCE [LARGE SCALE GENOMIC DNA]</scope>
    <source>
        <strain evidence="2 3">M1</strain>
    </source>
</reference>
<evidence type="ECO:0000256" key="1">
    <source>
        <dbReference type="SAM" id="MobiDB-lite"/>
    </source>
</evidence>
<proteinExistence type="predicted"/>